<dbReference type="Pfam" id="PF04020">
    <property type="entry name" value="Phage_holin_4_2"/>
    <property type="match status" value="1"/>
</dbReference>
<dbReference type="EMBL" id="PEUH01000022">
    <property type="protein sequence ID" value="PIV31832.1"/>
    <property type="molecule type" value="Genomic_DNA"/>
</dbReference>
<dbReference type="InterPro" id="IPR007165">
    <property type="entry name" value="Phage_holin_4_2"/>
</dbReference>
<accession>A0A2M7CQA0</accession>
<dbReference type="Proteomes" id="UP000230595">
    <property type="component" value="Unassembled WGS sequence"/>
</dbReference>
<dbReference type="PANTHER" id="PTHR37309:SF1">
    <property type="entry name" value="SLR0284 PROTEIN"/>
    <property type="match status" value="1"/>
</dbReference>
<gene>
    <name evidence="2" type="ORF">COS33_01125</name>
</gene>
<feature type="transmembrane region" description="Helical" evidence="1">
    <location>
        <begin position="128"/>
        <end position="149"/>
    </location>
</feature>
<protein>
    <recommendedName>
        <fullName evidence="4">Phage holin family protein</fullName>
    </recommendedName>
</protein>
<name>A0A2M7CQA0_9BACT</name>
<keyword evidence="1" id="KW-1133">Transmembrane helix</keyword>
<evidence type="ECO:0008006" key="4">
    <source>
        <dbReference type="Google" id="ProtNLM"/>
    </source>
</evidence>
<feature type="transmembrane region" description="Helical" evidence="1">
    <location>
        <begin position="68"/>
        <end position="85"/>
    </location>
</feature>
<feature type="transmembrane region" description="Helical" evidence="1">
    <location>
        <begin position="37"/>
        <end position="56"/>
    </location>
</feature>
<reference evidence="3" key="1">
    <citation type="submission" date="2017-09" db="EMBL/GenBank/DDBJ databases">
        <title>Depth-based differentiation of microbial function through sediment-hosted aquifers and enrichment of novel symbionts in the deep terrestrial subsurface.</title>
        <authorList>
            <person name="Probst A.J."/>
            <person name="Ladd B."/>
            <person name="Jarett J.K."/>
            <person name="Geller-Mcgrath D.E."/>
            <person name="Sieber C.M.K."/>
            <person name="Emerson J.B."/>
            <person name="Anantharaman K."/>
            <person name="Thomas B.C."/>
            <person name="Malmstrom R."/>
            <person name="Stieglmeier M."/>
            <person name="Klingl A."/>
            <person name="Woyke T."/>
            <person name="Ryan C.M."/>
            <person name="Banfield J.F."/>
        </authorList>
    </citation>
    <scope>NUCLEOTIDE SEQUENCE [LARGE SCALE GENOMIC DNA]</scope>
</reference>
<sequence>MLLLIKPTFLIIHFYYYKLKINKTTAIGLWITSMSRLAIKILFLFLLNALALYAAVYFVDGFEVTADWIEFSVVAAIFTLINIFIKPIIKLVLSPLIIITLGAGLFFVNAAMLYFLDFISDSVIINGIMPLLYATIVISIAHFVIGFVVKRAI</sequence>
<dbReference type="AlphaFoldDB" id="A0A2M7CQA0"/>
<evidence type="ECO:0000256" key="1">
    <source>
        <dbReference type="SAM" id="Phobius"/>
    </source>
</evidence>
<proteinExistence type="predicted"/>
<organism evidence="2 3">
    <name type="scientific">Candidatus Wolfebacteria bacterium CG02_land_8_20_14_3_00_37_12</name>
    <dbReference type="NCBI Taxonomy" id="1975066"/>
    <lineage>
        <taxon>Bacteria</taxon>
        <taxon>Candidatus Wolfeibacteriota</taxon>
    </lineage>
</organism>
<evidence type="ECO:0000313" key="2">
    <source>
        <dbReference type="EMBL" id="PIV31832.1"/>
    </source>
</evidence>
<comment type="caution">
    <text evidence="2">The sequence shown here is derived from an EMBL/GenBank/DDBJ whole genome shotgun (WGS) entry which is preliminary data.</text>
</comment>
<feature type="transmembrane region" description="Helical" evidence="1">
    <location>
        <begin position="92"/>
        <end position="116"/>
    </location>
</feature>
<evidence type="ECO:0000313" key="3">
    <source>
        <dbReference type="Proteomes" id="UP000230595"/>
    </source>
</evidence>
<dbReference type="PANTHER" id="PTHR37309">
    <property type="entry name" value="SLR0284 PROTEIN"/>
    <property type="match status" value="1"/>
</dbReference>
<keyword evidence="1" id="KW-0812">Transmembrane</keyword>
<keyword evidence="1" id="KW-0472">Membrane</keyword>